<evidence type="ECO:0000313" key="2">
    <source>
        <dbReference type="EMBL" id="MCM8557371.1"/>
    </source>
</evidence>
<reference evidence="2" key="1">
    <citation type="submission" date="2022-06" db="EMBL/GenBank/DDBJ databases">
        <title>Sphingomicrobium sedimins sp. nov., a marine bacterium isolated from tidal flat.</title>
        <authorList>
            <person name="Kim C.-H."/>
            <person name="Yoo Y."/>
            <person name="Kim J.-J."/>
        </authorList>
    </citation>
    <scope>NUCLEOTIDE SEQUENCE</scope>
    <source>
        <strain evidence="2">GRR-S6-50</strain>
    </source>
</reference>
<organism evidence="2 3">
    <name type="scientific">Sphingomicrobium sediminis</name>
    <dbReference type="NCBI Taxonomy" id="2950949"/>
    <lineage>
        <taxon>Bacteria</taxon>
        <taxon>Pseudomonadati</taxon>
        <taxon>Pseudomonadota</taxon>
        <taxon>Alphaproteobacteria</taxon>
        <taxon>Sphingomonadales</taxon>
        <taxon>Sphingomonadaceae</taxon>
        <taxon>Sphingomicrobium</taxon>
    </lineage>
</organism>
<name>A0A9X2EIG9_9SPHN</name>
<evidence type="ECO:0000256" key="1">
    <source>
        <dbReference type="SAM" id="MobiDB-lite"/>
    </source>
</evidence>
<dbReference type="Proteomes" id="UP001155128">
    <property type="component" value="Unassembled WGS sequence"/>
</dbReference>
<feature type="region of interest" description="Disordered" evidence="1">
    <location>
        <begin position="14"/>
        <end position="66"/>
    </location>
</feature>
<comment type="caution">
    <text evidence="2">The sequence shown here is derived from an EMBL/GenBank/DDBJ whole genome shotgun (WGS) entry which is preliminary data.</text>
</comment>
<gene>
    <name evidence="2" type="ORF">NDO55_06005</name>
</gene>
<proteinExistence type="predicted"/>
<dbReference type="AlphaFoldDB" id="A0A9X2EIG9"/>
<accession>A0A9X2EIG9</accession>
<dbReference type="EMBL" id="JAMSHT010000001">
    <property type="protein sequence ID" value="MCM8557371.1"/>
    <property type="molecule type" value="Genomic_DNA"/>
</dbReference>
<sequence>MSILIIASLMAVQEVPAPPPPPTPKYETEAEDATEVTVDVEELETMEAAPPPAAPPELSENPTEAERTAIAERVAKNCPTRGFEANFDRIEDGQARQTRVYLCAQSDDPADYRTMLLSARQRISIAEELTTASRAKLLSDIDREIAAVDGIVPQQGEQPGR</sequence>
<evidence type="ECO:0000313" key="3">
    <source>
        <dbReference type="Proteomes" id="UP001155128"/>
    </source>
</evidence>
<feature type="compositionally biased region" description="Acidic residues" evidence="1">
    <location>
        <begin position="29"/>
        <end position="45"/>
    </location>
</feature>
<keyword evidence="3" id="KW-1185">Reference proteome</keyword>
<protein>
    <submittedName>
        <fullName evidence="2">Uncharacterized protein</fullName>
    </submittedName>
</protein>
<dbReference type="RefSeq" id="WP_252113383.1">
    <property type="nucleotide sequence ID" value="NZ_JAMSHT010000001.1"/>
</dbReference>